<sequence length="296" mass="33238">MRVRIEPTFGSADGEAVQRTDTASHGLSEKDALAIVVGDRFSTYLHHWRLYEASGRAPRRWNWPAFLFSSLWFFFRRMHAWGALWFILSPLMMTAFVLMGLPWLSLLSFLVFRVLAGILANPLYLAHCRRIVRKVDAEHRGAHRRHLELQKAGGVSYTALVIALAVTASQNTLINLIVRSLSGPTLAQSAVHVAANPPDLPDPQIEEAERVAYQEQMRAIAMTAWPAGVPTEGNACIVELRLAPPGRVLEASVLEPCTLNDAQREMMLGEIRRTDFTIEGKMRFFNRHTLIGLSKQ</sequence>
<keyword evidence="3" id="KW-1185">Reference proteome</keyword>
<dbReference type="RefSeq" id="WP_012479544.1">
    <property type="nucleotide sequence ID" value="NC_010943.1"/>
</dbReference>
<proteinExistence type="predicted"/>
<dbReference type="PATRIC" id="fig|522373.3.peg.1338"/>
<evidence type="ECO:0000313" key="2">
    <source>
        <dbReference type="EMBL" id="CAQ44939.1"/>
    </source>
</evidence>
<evidence type="ECO:0000256" key="1">
    <source>
        <dbReference type="SAM" id="Phobius"/>
    </source>
</evidence>
<evidence type="ECO:0000313" key="3">
    <source>
        <dbReference type="Proteomes" id="UP000008840"/>
    </source>
</evidence>
<keyword evidence="1" id="KW-0472">Membrane</keyword>
<dbReference type="EnsemblBacteria" id="CAQ44939">
    <property type="protein sequence ID" value="CAQ44939"/>
    <property type="gene ID" value="Smlt1400"/>
</dbReference>
<dbReference type="Proteomes" id="UP000008840">
    <property type="component" value="Chromosome"/>
</dbReference>
<accession>B2FUD3</accession>
<dbReference type="EMBL" id="AM743169">
    <property type="protein sequence ID" value="CAQ44939.1"/>
    <property type="molecule type" value="Genomic_DNA"/>
</dbReference>
<dbReference type="KEGG" id="sml:Smlt1400"/>
<dbReference type="InterPro" id="IPR024399">
    <property type="entry name" value="DUF2628"/>
</dbReference>
<feature type="transmembrane region" description="Helical" evidence="1">
    <location>
        <begin position="107"/>
        <end position="126"/>
    </location>
</feature>
<organism evidence="2 3">
    <name type="scientific">Stenotrophomonas maltophilia (strain K279a)</name>
    <dbReference type="NCBI Taxonomy" id="522373"/>
    <lineage>
        <taxon>Bacteria</taxon>
        <taxon>Pseudomonadati</taxon>
        <taxon>Pseudomonadota</taxon>
        <taxon>Gammaproteobacteria</taxon>
        <taxon>Lysobacterales</taxon>
        <taxon>Lysobacteraceae</taxon>
        <taxon>Stenotrophomonas</taxon>
        <taxon>Stenotrophomonas maltophilia group</taxon>
    </lineage>
</organism>
<keyword evidence="1" id="KW-1133">Transmembrane helix</keyword>
<reference evidence="2 3" key="1">
    <citation type="journal article" date="2008" name="Genome Biol.">
        <title>The complete genome, comparative and functional analysis of Stenotrophomonas maltophilia reveals an organism heavily shielded by drug resistance determinants.</title>
        <authorList>
            <person name="Crossman L.C."/>
            <person name="Gould V.C."/>
            <person name="Dow J.M."/>
            <person name="Vernikos G.S."/>
            <person name="Okazaki A."/>
            <person name="Sebaihia M."/>
            <person name="Saunders D."/>
            <person name="Arrowsmith C."/>
            <person name="Carver T."/>
            <person name="Peters N."/>
            <person name="Adlem E."/>
            <person name="Kerhornou A."/>
            <person name="Lord A."/>
            <person name="Murphy L."/>
            <person name="Seeger K."/>
            <person name="Squares R."/>
            <person name="Rutter S."/>
            <person name="Quail M.A."/>
            <person name="Rajandream M.A."/>
            <person name="Harris D."/>
            <person name="Churcher C."/>
            <person name="Bentley S.D."/>
            <person name="Parkhill J."/>
            <person name="Thomson N.R."/>
            <person name="Avison M.B."/>
        </authorList>
    </citation>
    <scope>NUCLEOTIDE SEQUENCE [LARGE SCALE GENOMIC DNA]</scope>
    <source>
        <strain evidence="2 3">K279a</strain>
    </source>
</reference>
<feature type="transmembrane region" description="Helical" evidence="1">
    <location>
        <begin position="80"/>
        <end position="101"/>
    </location>
</feature>
<dbReference type="Pfam" id="PF10947">
    <property type="entry name" value="DUF2628"/>
    <property type="match status" value="1"/>
</dbReference>
<protein>
    <submittedName>
        <fullName evidence="2">Transmembrane protein</fullName>
    </submittedName>
</protein>
<dbReference type="eggNOG" id="COG4969">
    <property type="taxonomic scope" value="Bacteria"/>
</dbReference>
<keyword evidence="1 2" id="KW-0812">Transmembrane</keyword>
<dbReference type="HOGENOM" id="CLU_939833_0_0_6"/>
<gene>
    <name evidence="2" type="ordered locus">Smlt1400</name>
</gene>
<name>B2FUD3_STRMK</name>
<dbReference type="AlphaFoldDB" id="B2FUD3"/>